<organism evidence="2 3">
    <name type="scientific">Olivibacter domesticus</name>
    <name type="common">Pseudosphingobacterium domesticum</name>
    <dbReference type="NCBI Taxonomy" id="407022"/>
    <lineage>
        <taxon>Bacteria</taxon>
        <taxon>Pseudomonadati</taxon>
        <taxon>Bacteroidota</taxon>
        <taxon>Sphingobacteriia</taxon>
        <taxon>Sphingobacteriales</taxon>
        <taxon>Sphingobacteriaceae</taxon>
        <taxon>Olivibacter</taxon>
    </lineage>
</organism>
<proteinExistence type="predicted"/>
<reference evidence="3" key="1">
    <citation type="submission" date="2016-10" db="EMBL/GenBank/DDBJ databases">
        <authorList>
            <person name="Varghese N."/>
            <person name="Submissions S."/>
        </authorList>
    </citation>
    <scope>NUCLEOTIDE SEQUENCE [LARGE SCALE GENOMIC DNA]</scope>
    <source>
        <strain evidence="3">DSM 18733</strain>
    </source>
</reference>
<dbReference type="EMBL" id="FOAF01000003">
    <property type="protein sequence ID" value="SEL65871.1"/>
    <property type="molecule type" value="Genomic_DNA"/>
</dbReference>
<evidence type="ECO:0000313" key="2">
    <source>
        <dbReference type="EMBL" id="SEL65871.1"/>
    </source>
</evidence>
<keyword evidence="1" id="KW-0812">Transmembrane</keyword>
<protein>
    <recommendedName>
        <fullName evidence="4">TonB protein C-terminal</fullName>
    </recommendedName>
</protein>
<evidence type="ECO:0000313" key="3">
    <source>
        <dbReference type="Proteomes" id="UP000199421"/>
    </source>
</evidence>
<dbReference type="STRING" id="407022.SAMN05661044_03015"/>
<keyword evidence="3" id="KW-1185">Reference proteome</keyword>
<evidence type="ECO:0008006" key="4">
    <source>
        <dbReference type="Google" id="ProtNLM"/>
    </source>
</evidence>
<dbReference type="AlphaFoldDB" id="A0A1H7RZY1"/>
<feature type="transmembrane region" description="Helical" evidence="1">
    <location>
        <begin position="83"/>
        <end position="103"/>
    </location>
</feature>
<dbReference type="PROSITE" id="PS50096">
    <property type="entry name" value="IQ"/>
    <property type="match status" value="1"/>
</dbReference>
<keyword evidence="1" id="KW-1133">Transmembrane helix</keyword>
<evidence type="ECO:0000256" key="1">
    <source>
        <dbReference type="SAM" id="Phobius"/>
    </source>
</evidence>
<accession>A0A1H7RZY1</accession>
<name>A0A1H7RZY1_OLID1</name>
<keyword evidence="1" id="KW-0472">Membrane</keyword>
<dbReference type="Proteomes" id="UP000199421">
    <property type="component" value="Unassembled WGS sequence"/>
</dbReference>
<sequence length="220" mass="24787">MEMDNTYNIIRIQQYLRGELTPEEMNQLERQALEDPFLNDAIEGYAVKGVSHTKLTLLQQRLQDRIAQQPQERSRMLFNSQRLGIAAVACLLFILSCVLFWMINTRDAKKNQGQVALELNTSEPIPSGNGLFIARKLTNQSASPVIGWEAFNTYIKKNTRTAIIGKDVVVLSFEVSEKGRPINITSSKGKPASVKEAKILLEKGPTWTGSNRAEIEFVFE</sequence>
<gene>
    <name evidence="2" type="ORF">SAMN05661044_03015</name>
</gene>